<evidence type="ECO:0000256" key="1">
    <source>
        <dbReference type="ARBA" id="ARBA00022448"/>
    </source>
</evidence>
<dbReference type="InterPro" id="IPR013012">
    <property type="entry name" value="PTS_EIIB_3"/>
</dbReference>
<evidence type="ECO:0000256" key="2">
    <source>
        <dbReference type="ARBA" id="ARBA00022553"/>
    </source>
</evidence>
<sequence length="127" mass="14428">MLVYICCSGGGTSSFFCLKIKQAAEGENILVDDIDSILKNYEELDKKYDLLLAYGPTTFIREEYMIKNNLGERLARIWIAPQMRHLKGEVMKVVEPYGIPVDSIDMLVFGRMNGEKALADIKEKTPF</sequence>
<dbReference type="PANTHER" id="PTHR34581">
    <property type="entry name" value="PTS SYSTEM N,N'-DIACETYLCHITOBIOSE-SPECIFIC EIIB COMPONENT"/>
    <property type="match status" value="1"/>
</dbReference>
<evidence type="ECO:0000259" key="7">
    <source>
        <dbReference type="PROSITE" id="PS51100"/>
    </source>
</evidence>
<dbReference type="Gene3D" id="3.40.50.2300">
    <property type="match status" value="1"/>
</dbReference>
<keyword evidence="3" id="KW-0762">Sugar transport</keyword>
<keyword evidence="2" id="KW-0597">Phosphoprotein</keyword>
<evidence type="ECO:0000256" key="6">
    <source>
        <dbReference type="PROSITE-ProRule" id="PRU00423"/>
    </source>
</evidence>
<proteinExistence type="predicted"/>
<evidence type="ECO:0000313" key="9">
    <source>
        <dbReference type="Proteomes" id="UP001230220"/>
    </source>
</evidence>
<dbReference type="InterPro" id="IPR036095">
    <property type="entry name" value="PTS_EIIB-like_sf"/>
</dbReference>
<dbReference type="SUPFAM" id="SSF52794">
    <property type="entry name" value="PTS system IIB component-like"/>
    <property type="match status" value="1"/>
</dbReference>
<feature type="domain" description="PTS EIIB type-3" evidence="7">
    <location>
        <begin position="1"/>
        <end position="127"/>
    </location>
</feature>
<dbReference type="EMBL" id="JAUSUR010000004">
    <property type="protein sequence ID" value="MDQ0361778.1"/>
    <property type="molecule type" value="Genomic_DNA"/>
</dbReference>
<evidence type="ECO:0000256" key="3">
    <source>
        <dbReference type="ARBA" id="ARBA00022597"/>
    </source>
</evidence>
<dbReference type="PANTHER" id="PTHR34581:SF2">
    <property type="entry name" value="PTS SYSTEM N,N'-DIACETYLCHITOBIOSE-SPECIFIC EIIB COMPONENT"/>
    <property type="match status" value="1"/>
</dbReference>
<dbReference type="PROSITE" id="PS51100">
    <property type="entry name" value="PTS_EIIB_TYPE_3"/>
    <property type="match status" value="1"/>
</dbReference>
<keyword evidence="9" id="KW-1185">Reference proteome</keyword>
<accession>A0ABU0E510</accession>
<protein>
    <submittedName>
        <fullName evidence="8">Cellobiose-specific phosphotransferase system component IIB</fullName>
    </submittedName>
</protein>
<dbReference type="Proteomes" id="UP001230220">
    <property type="component" value="Unassembled WGS sequence"/>
</dbReference>
<gene>
    <name evidence="8" type="ORF">J2S15_002528</name>
</gene>
<reference evidence="8 9" key="1">
    <citation type="submission" date="2023-07" db="EMBL/GenBank/DDBJ databases">
        <title>Genomic Encyclopedia of Type Strains, Phase IV (KMG-IV): sequencing the most valuable type-strain genomes for metagenomic binning, comparative biology and taxonomic classification.</title>
        <authorList>
            <person name="Goeker M."/>
        </authorList>
    </citation>
    <scope>NUCLEOTIDE SEQUENCE [LARGE SCALE GENOMIC DNA]</scope>
    <source>
        <strain evidence="8 9">DSM 16784</strain>
    </source>
</reference>
<evidence type="ECO:0000256" key="4">
    <source>
        <dbReference type="ARBA" id="ARBA00022679"/>
    </source>
</evidence>
<evidence type="ECO:0000256" key="5">
    <source>
        <dbReference type="ARBA" id="ARBA00022683"/>
    </source>
</evidence>
<feature type="modified residue" description="Phosphocysteine; by EIIA" evidence="6">
    <location>
        <position position="7"/>
    </location>
</feature>
<evidence type="ECO:0000313" key="8">
    <source>
        <dbReference type="EMBL" id="MDQ0361778.1"/>
    </source>
</evidence>
<dbReference type="InterPro" id="IPR051819">
    <property type="entry name" value="PTS_sugar-specific_EIIB"/>
</dbReference>
<dbReference type="RefSeq" id="WP_307408805.1">
    <property type="nucleotide sequence ID" value="NZ_JAUSUR010000004.1"/>
</dbReference>
<comment type="caution">
    <text evidence="8">The sequence shown here is derived from an EMBL/GenBank/DDBJ whole genome shotgun (WGS) entry which is preliminary data.</text>
</comment>
<keyword evidence="4" id="KW-0808">Transferase</keyword>
<keyword evidence="1" id="KW-0813">Transport</keyword>
<organism evidence="8 9">
    <name type="scientific">Breznakia pachnodae</name>
    <dbReference type="NCBI Taxonomy" id="265178"/>
    <lineage>
        <taxon>Bacteria</taxon>
        <taxon>Bacillati</taxon>
        <taxon>Bacillota</taxon>
        <taxon>Erysipelotrichia</taxon>
        <taxon>Erysipelotrichales</taxon>
        <taxon>Erysipelotrichaceae</taxon>
        <taxon>Breznakia</taxon>
    </lineage>
</organism>
<keyword evidence="5" id="KW-0598">Phosphotransferase system</keyword>
<name>A0ABU0E510_9FIRM</name>